<comment type="caution">
    <text evidence="1">The sequence shown here is derived from an EMBL/GenBank/DDBJ whole genome shotgun (WGS) entry which is preliminary data.</text>
</comment>
<keyword evidence="2" id="KW-1185">Reference proteome</keyword>
<protein>
    <submittedName>
        <fullName evidence="1">Uncharacterized protein</fullName>
    </submittedName>
</protein>
<dbReference type="EMBL" id="CM023481">
    <property type="protein sequence ID" value="KAH6945531.1"/>
    <property type="molecule type" value="Genomic_DNA"/>
</dbReference>
<evidence type="ECO:0000313" key="2">
    <source>
        <dbReference type="Proteomes" id="UP000821845"/>
    </source>
</evidence>
<dbReference type="Proteomes" id="UP000821845">
    <property type="component" value="Chromosome 1"/>
</dbReference>
<name>A0ACB7THE7_HYAAI</name>
<evidence type="ECO:0000313" key="1">
    <source>
        <dbReference type="EMBL" id="KAH6945531.1"/>
    </source>
</evidence>
<accession>A0ACB7THE7</accession>
<reference evidence="1" key="1">
    <citation type="submission" date="2020-05" db="EMBL/GenBank/DDBJ databases">
        <title>Large-scale comparative analyses of tick genomes elucidate their genetic diversity and vector capacities.</title>
        <authorList>
            <person name="Jia N."/>
            <person name="Wang J."/>
            <person name="Shi W."/>
            <person name="Du L."/>
            <person name="Sun Y."/>
            <person name="Zhan W."/>
            <person name="Jiang J."/>
            <person name="Wang Q."/>
            <person name="Zhang B."/>
            <person name="Ji P."/>
            <person name="Sakyi L.B."/>
            <person name="Cui X."/>
            <person name="Yuan T."/>
            <person name="Jiang B."/>
            <person name="Yang W."/>
            <person name="Lam T.T.-Y."/>
            <person name="Chang Q."/>
            <person name="Ding S."/>
            <person name="Wang X."/>
            <person name="Zhu J."/>
            <person name="Ruan X."/>
            <person name="Zhao L."/>
            <person name="Wei J."/>
            <person name="Que T."/>
            <person name="Du C."/>
            <person name="Cheng J."/>
            <person name="Dai P."/>
            <person name="Han X."/>
            <person name="Huang E."/>
            <person name="Gao Y."/>
            <person name="Liu J."/>
            <person name="Shao H."/>
            <person name="Ye R."/>
            <person name="Li L."/>
            <person name="Wei W."/>
            <person name="Wang X."/>
            <person name="Wang C."/>
            <person name="Yang T."/>
            <person name="Huo Q."/>
            <person name="Li W."/>
            <person name="Guo W."/>
            <person name="Chen H."/>
            <person name="Zhou L."/>
            <person name="Ni X."/>
            <person name="Tian J."/>
            <person name="Zhou Y."/>
            <person name="Sheng Y."/>
            <person name="Liu T."/>
            <person name="Pan Y."/>
            <person name="Xia L."/>
            <person name="Li J."/>
            <person name="Zhao F."/>
            <person name="Cao W."/>
        </authorList>
    </citation>
    <scope>NUCLEOTIDE SEQUENCE</scope>
    <source>
        <strain evidence="1">Hyas-2018</strain>
    </source>
</reference>
<sequence>MSSSTVASQITHGAANYLPRLPPEVWMEIFRRLDIKTLLNVAETAPEWKCLAFNSAVLKTVTFAQETDVRTIMKFLLTTREEVDHGQTTNVTISLLVRELCFANVFRLPTSVILECCQKCHNLTELYCVDCLVHPAELFILLSKTLKFVTKLEWTLYEELYYDFRLEDVALRLIETRTPSEGPEILAMYVEQVLTTETVKILDSFLMRCRRLRDLHVHYIPGRYIPTITTDVCLEDFTPNKSGPLKIIDRLPTLETVKYTCEMPFATKTEGRISALRNNIAWQRKPEPSFNVVGLYDVVKQKASVRSMEQVMVTVNTNSEAASLFEEAAAQQELWEDTSRLTLVLTPGEAGDTQTPPTVHRGLMKPLGEFLKTCVSELTELNLSTCHFEAGSDCCSVVASTLIKLHALTLPPCGANLENSLEHLARGCKLLVRLEVRSVDTVSPAAPCDECKRPLLFTASCFELLHRETKLNELSIDESANIASLSFLLGCRVEELRLHLNSAKGLGPLLAANTRLSSLTIVAHDARATPRPKLDLSVLLEHVDCYGCSMSSCRQGRMEQVMVTVNTNSEAASLFEEAAAQQELREDTSRLTLVLTPGEASDTRTPPTVHRGLMKPLGEFLKTCVPALTELNLSICHFEAGSDCCSVVASTLIKLHALTLPPCAANLENSLEHLARGCKLLVRLEVRSVDTVSPAAPCDECKRPLLFTASCFELLHRKTKLNERSIDESANIASLSFLLECRVEELRLHLNSAKGLGTLLAANTRLSSLTIVAHDARVCFYLPSQNRFLGLTSPTKPSALQVKCTTSSRIRRSRKGLSVPKSGSS</sequence>
<gene>
    <name evidence="1" type="ORF">HPB50_008877</name>
</gene>
<proteinExistence type="predicted"/>
<organism evidence="1 2">
    <name type="scientific">Hyalomma asiaticum</name>
    <name type="common">Tick</name>
    <dbReference type="NCBI Taxonomy" id="266040"/>
    <lineage>
        <taxon>Eukaryota</taxon>
        <taxon>Metazoa</taxon>
        <taxon>Ecdysozoa</taxon>
        <taxon>Arthropoda</taxon>
        <taxon>Chelicerata</taxon>
        <taxon>Arachnida</taxon>
        <taxon>Acari</taxon>
        <taxon>Parasitiformes</taxon>
        <taxon>Ixodida</taxon>
        <taxon>Ixodoidea</taxon>
        <taxon>Ixodidae</taxon>
        <taxon>Hyalomminae</taxon>
        <taxon>Hyalomma</taxon>
    </lineage>
</organism>